<dbReference type="PANTHER" id="PTHR42815:SF2">
    <property type="entry name" value="FAD-BINDING, PUTATIVE (AFU_ORTHOLOGUE AFUA_6G07600)-RELATED"/>
    <property type="match status" value="1"/>
</dbReference>
<dbReference type="PANTHER" id="PTHR42815">
    <property type="entry name" value="FAD-BINDING, PUTATIVE (AFU_ORTHOLOGUE AFUA_6G07600)-RELATED"/>
    <property type="match status" value="1"/>
</dbReference>
<dbReference type="NCBIfam" id="TIGR04025">
    <property type="entry name" value="PPOX_FMN_DR2398"/>
    <property type="match status" value="1"/>
</dbReference>
<dbReference type="InterPro" id="IPR011576">
    <property type="entry name" value="Pyridox_Oxase_N"/>
</dbReference>
<accession>A0A2G1QHC3</accession>
<dbReference type="InterPro" id="IPR024029">
    <property type="entry name" value="Pyridox_Oxase_FMN-dep"/>
</dbReference>
<dbReference type="RefSeq" id="WP_099308449.1">
    <property type="nucleotide sequence ID" value="NZ_PDVP01000020.1"/>
</dbReference>
<gene>
    <name evidence="2" type="ORF">CSC94_21520</name>
</gene>
<feature type="domain" description="Pyridoxamine 5'-phosphate oxidase N-terminal" evidence="1">
    <location>
        <begin position="31"/>
        <end position="149"/>
    </location>
</feature>
<comment type="caution">
    <text evidence="2">The sequence shown here is derived from an EMBL/GenBank/DDBJ whole genome shotgun (WGS) entry which is preliminary data.</text>
</comment>
<reference evidence="2 3" key="1">
    <citation type="submission" date="2017-10" db="EMBL/GenBank/DDBJ databases">
        <title>Sedimentibacterium mangrovi gen. nov., sp. nov., a novel member of family Phyllobacteriacea isolated from mangrove sediment.</title>
        <authorList>
            <person name="Liao H."/>
            <person name="Tian Y."/>
        </authorList>
    </citation>
    <scope>NUCLEOTIDE SEQUENCE [LARGE SCALE GENOMIC DNA]</scope>
    <source>
        <strain evidence="2 3">X9-2-2</strain>
    </source>
</reference>
<organism evidence="2 3">
    <name type="scientific">Zhengella mangrovi</name>
    <dbReference type="NCBI Taxonomy" id="1982044"/>
    <lineage>
        <taxon>Bacteria</taxon>
        <taxon>Pseudomonadati</taxon>
        <taxon>Pseudomonadota</taxon>
        <taxon>Alphaproteobacteria</taxon>
        <taxon>Hyphomicrobiales</taxon>
        <taxon>Notoacmeibacteraceae</taxon>
        <taxon>Zhengella</taxon>
    </lineage>
</organism>
<dbReference type="Pfam" id="PF01243">
    <property type="entry name" value="PNPOx_N"/>
    <property type="match status" value="1"/>
</dbReference>
<evidence type="ECO:0000259" key="1">
    <source>
        <dbReference type="Pfam" id="PF01243"/>
    </source>
</evidence>
<name>A0A2G1QHC3_9HYPH</name>
<dbReference type="AlphaFoldDB" id="A0A2G1QHC3"/>
<evidence type="ECO:0000313" key="2">
    <source>
        <dbReference type="EMBL" id="PHP64916.1"/>
    </source>
</evidence>
<sequence>MSIITSLEELQALYGEPGLASTAKVLDHVNEAYGAFIKASPFALLATAGEGGLDCSPRGDRPGFVTIENPRTLLMPDRQGNNRVDSLANIVTDGRVGLLFLVPGSDTTLRVNGRAEVSVARALTARFAVDGKVPRSVLVIHVAEVYFQCARALMRSNLWADEARVDPSSLPTAGEMLAAASNGAAGGAGYDAAWPERAKSSMW</sequence>
<evidence type="ECO:0000313" key="3">
    <source>
        <dbReference type="Proteomes" id="UP000221168"/>
    </source>
</evidence>
<proteinExistence type="predicted"/>
<keyword evidence="3" id="KW-1185">Reference proteome</keyword>
<dbReference type="InterPro" id="IPR012349">
    <property type="entry name" value="Split_barrel_FMN-bd"/>
</dbReference>
<protein>
    <submittedName>
        <fullName evidence="2">Flavin-nucleotide-binding protein</fullName>
    </submittedName>
</protein>
<dbReference type="Gene3D" id="2.30.110.10">
    <property type="entry name" value="Electron Transport, Fmn-binding Protein, Chain A"/>
    <property type="match status" value="1"/>
</dbReference>
<dbReference type="EMBL" id="PDVP01000020">
    <property type="protein sequence ID" value="PHP64916.1"/>
    <property type="molecule type" value="Genomic_DNA"/>
</dbReference>
<dbReference type="Proteomes" id="UP000221168">
    <property type="component" value="Unassembled WGS sequence"/>
</dbReference>
<dbReference type="SUPFAM" id="SSF50475">
    <property type="entry name" value="FMN-binding split barrel"/>
    <property type="match status" value="1"/>
</dbReference>
<dbReference type="OrthoDB" id="9790331at2"/>